<gene>
    <name evidence="3" type="ORF">Anas_05774</name>
</gene>
<accession>A0A5N5T4X1</accession>
<evidence type="ECO:0000256" key="1">
    <source>
        <dbReference type="SAM" id="MobiDB-lite"/>
    </source>
</evidence>
<dbReference type="EMBL" id="SEYY01010019">
    <property type="protein sequence ID" value="KAB7501633.1"/>
    <property type="molecule type" value="Genomic_DNA"/>
</dbReference>
<dbReference type="AlphaFoldDB" id="A0A5N5T4X1"/>
<keyword evidence="2" id="KW-0812">Transmembrane</keyword>
<feature type="transmembrane region" description="Helical" evidence="2">
    <location>
        <begin position="12"/>
        <end position="30"/>
    </location>
</feature>
<name>A0A5N5T4X1_9CRUS</name>
<feature type="region of interest" description="Disordered" evidence="1">
    <location>
        <begin position="32"/>
        <end position="85"/>
    </location>
</feature>
<sequence>MKLSLLDESNLALFIIATLIHLASTISTNVNEEKLPRTKRSEELSADDAGVSESRSHFATIALPPTHRHRYDRQPQPSDKSWSKL</sequence>
<feature type="compositionally biased region" description="Polar residues" evidence="1">
    <location>
        <begin position="75"/>
        <end position="85"/>
    </location>
</feature>
<evidence type="ECO:0000256" key="2">
    <source>
        <dbReference type="SAM" id="Phobius"/>
    </source>
</evidence>
<proteinExistence type="predicted"/>
<comment type="caution">
    <text evidence="3">The sequence shown here is derived from an EMBL/GenBank/DDBJ whole genome shotgun (WGS) entry which is preliminary data.</text>
</comment>
<reference evidence="3 4" key="1">
    <citation type="journal article" date="2019" name="PLoS Biol.">
        <title>Sex chromosomes control vertical transmission of feminizing Wolbachia symbionts in an isopod.</title>
        <authorList>
            <person name="Becking T."/>
            <person name="Chebbi M.A."/>
            <person name="Giraud I."/>
            <person name="Moumen B."/>
            <person name="Laverre T."/>
            <person name="Caubet Y."/>
            <person name="Peccoud J."/>
            <person name="Gilbert C."/>
            <person name="Cordaux R."/>
        </authorList>
    </citation>
    <scope>NUCLEOTIDE SEQUENCE [LARGE SCALE GENOMIC DNA]</scope>
    <source>
        <strain evidence="3">ANa2</strain>
        <tissue evidence="3">Whole body excluding digestive tract and cuticle</tissue>
    </source>
</reference>
<keyword evidence="2" id="KW-0472">Membrane</keyword>
<dbReference type="Proteomes" id="UP000326759">
    <property type="component" value="Unassembled WGS sequence"/>
</dbReference>
<protein>
    <submittedName>
        <fullName evidence="3">Uncharacterized protein</fullName>
    </submittedName>
</protein>
<keyword evidence="2" id="KW-1133">Transmembrane helix</keyword>
<evidence type="ECO:0000313" key="4">
    <source>
        <dbReference type="Proteomes" id="UP000326759"/>
    </source>
</evidence>
<keyword evidence="4" id="KW-1185">Reference proteome</keyword>
<evidence type="ECO:0000313" key="3">
    <source>
        <dbReference type="EMBL" id="KAB7501633.1"/>
    </source>
</evidence>
<organism evidence="3 4">
    <name type="scientific">Armadillidium nasatum</name>
    <dbReference type="NCBI Taxonomy" id="96803"/>
    <lineage>
        <taxon>Eukaryota</taxon>
        <taxon>Metazoa</taxon>
        <taxon>Ecdysozoa</taxon>
        <taxon>Arthropoda</taxon>
        <taxon>Crustacea</taxon>
        <taxon>Multicrustacea</taxon>
        <taxon>Malacostraca</taxon>
        <taxon>Eumalacostraca</taxon>
        <taxon>Peracarida</taxon>
        <taxon>Isopoda</taxon>
        <taxon>Oniscidea</taxon>
        <taxon>Crinocheta</taxon>
        <taxon>Armadillidiidae</taxon>
        <taxon>Armadillidium</taxon>
    </lineage>
</organism>
<feature type="compositionally biased region" description="Basic and acidic residues" evidence="1">
    <location>
        <begin position="32"/>
        <end position="43"/>
    </location>
</feature>